<evidence type="ECO:0000259" key="4">
    <source>
        <dbReference type="Pfam" id="PF00501"/>
    </source>
</evidence>
<comment type="caution">
    <text evidence="6">The sequence shown here is derived from an EMBL/GenBank/DDBJ whole genome shotgun (WGS) entry which is preliminary data.</text>
</comment>
<dbReference type="PROSITE" id="PS00455">
    <property type="entry name" value="AMP_BINDING"/>
    <property type="match status" value="1"/>
</dbReference>
<evidence type="ECO:0000259" key="5">
    <source>
        <dbReference type="Pfam" id="PF13193"/>
    </source>
</evidence>
<keyword evidence="7" id="KW-1185">Reference proteome</keyword>
<evidence type="ECO:0000313" key="7">
    <source>
        <dbReference type="Proteomes" id="UP000198287"/>
    </source>
</evidence>
<proteinExistence type="inferred from homology"/>
<dbReference type="Gene3D" id="3.30.300.30">
    <property type="match status" value="1"/>
</dbReference>
<dbReference type="CDD" id="cd05911">
    <property type="entry name" value="Firefly_Luc_like"/>
    <property type="match status" value="1"/>
</dbReference>
<accession>A0A226DHG8</accession>
<gene>
    <name evidence="6" type="ORF">Fcan01_21444</name>
</gene>
<dbReference type="Pfam" id="PF00501">
    <property type="entry name" value="AMP-binding"/>
    <property type="match status" value="1"/>
</dbReference>
<dbReference type="OMA" id="ECTAPCA"/>
<evidence type="ECO:0000313" key="6">
    <source>
        <dbReference type="EMBL" id="OXA43626.1"/>
    </source>
</evidence>
<dbReference type="GO" id="GO:0005777">
    <property type="term" value="C:peroxisome"/>
    <property type="evidence" value="ECO:0007669"/>
    <property type="project" value="UniProtKB-SubCell"/>
</dbReference>
<dbReference type="PANTHER" id="PTHR24096">
    <property type="entry name" value="LONG-CHAIN-FATTY-ACID--COA LIGASE"/>
    <property type="match status" value="1"/>
</dbReference>
<organism evidence="6 7">
    <name type="scientific">Folsomia candida</name>
    <name type="common">Springtail</name>
    <dbReference type="NCBI Taxonomy" id="158441"/>
    <lineage>
        <taxon>Eukaryota</taxon>
        <taxon>Metazoa</taxon>
        <taxon>Ecdysozoa</taxon>
        <taxon>Arthropoda</taxon>
        <taxon>Hexapoda</taxon>
        <taxon>Collembola</taxon>
        <taxon>Entomobryomorpha</taxon>
        <taxon>Isotomoidea</taxon>
        <taxon>Isotomidae</taxon>
        <taxon>Proisotominae</taxon>
        <taxon>Folsomia</taxon>
    </lineage>
</organism>
<comment type="similarity">
    <text evidence="2">Belongs to the ATP-dependent AMP-binding enzyme family.</text>
</comment>
<dbReference type="InterPro" id="IPR025110">
    <property type="entry name" value="AMP-bd_C"/>
</dbReference>
<dbReference type="InterPro" id="IPR042099">
    <property type="entry name" value="ANL_N_sf"/>
</dbReference>
<dbReference type="OrthoDB" id="10253869at2759"/>
<dbReference type="FunFam" id="3.30.300.30:FF:000007">
    <property type="entry name" value="4-coumarate--CoA ligase 2"/>
    <property type="match status" value="1"/>
</dbReference>
<feature type="domain" description="AMP-dependent synthetase/ligase" evidence="4">
    <location>
        <begin position="61"/>
        <end position="434"/>
    </location>
</feature>
<feature type="domain" description="AMP-binding enzyme C-terminal" evidence="5">
    <location>
        <begin position="485"/>
        <end position="560"/>
    </location>
</feature>
<dbReference type="Pfam" id="PF13193">
    <property type="entry name" value="AMP-binding_C"/>
    <property type="match status" value="1"/>
</dbReference>
<dbReference type="InterPro" id="IPR000873">
    <property type="entry name" value="AMP-dep_synth/lig_dom"/>
</dbReference>
<evidence type="ECO:0000256" key="2">
    <source>
        <dbReference type="ARBA" id="ARBA00006432"/>
    </source>
</evidence>
<dbReference type="GO" id="GO:0016405">
    <property type="term" value="F:CoA-ligase activity"/>
    <property type="evidence" value="ECO:0007669"/>
    <property type="project" value="TreeGrafter"/>
</dbReference>
<evidence type="ECO:0000256" key="3">
    <source>
        <dbReference type="ARBA" id="ARBA00023140"/>
    </source>
</evidence>
<evidence type="ECO:0000256" key="1">
    <source>
        <dbReference type="ARBA" id="ARBA00004275"/>
    </source>
</evidence>
<dbReference type="Gene3D" id="3.40.50.12780">
    <property type="entry name" value="N-terminal domain of ligase-like"/>
    <property type="match status" value="1"/>
</dbReference>
<dbReference type="STRING" id="158441.A0A226DHG8"/>
<dbReference type="AlphaFoldDB" id="A0A226DHG8"/>
<comment type="subcellular location">
    <subcellularLocation>
        <location evidence="1">Peroxisome</location>
    </subcellularLocation>
</comment>
<dbReference type="EMBL" id="LNIX01000021">
    <property type="protein sequence ID" value="OXA43626.1"/>
    <property type="molecule type" value="Genomic_DNA"/>
</dbReference>
<dbReference type="Proteomes" id="UP000198287">
    <property type="component" value="Unassembled WGS sequence"/>
</dbReference>
<name>A0A226DHG8_FOLCA</name>
<dbReference type="SUPFAM" id="SSF56801">
    <property type="entry name" value="Acetyl-CoA synthetase-like"/>
    <property type="match status" value="1"/>
</dbReference>
<sequence length="575" mass="63217">MSASLFRPFHSSLLASSFWRRARSFSSSAGRRNRSEPDRYVIEGRPLDAVRGVAIQDYIFENLSKYEDRPLFTCGLTQRSYNGKMMNDMARGFGAALLHHGVKKGDIVCVLLPNLPEYPIVMLGIWLAGGIVSPVSSSSTPDELTRQCSITQSKIIVTMPFFVNLVKSVLPTVPSLKSVIDVDPFEDTVAPDTHSFFEMTKSSAAGVEFFTSSKVDTNNDIAILPFSSGTTGKPKAVMLTHTGLCSNALQYLQPGIGLRETPERYIGLLPFYHCFGFCALALMPMRTGSHVCTLPNFDPLSFVAAIKNHKPTVLNVVTPLVQFIVAFPELGKKEFESVHTVVSGAAPVGPLLTQALLKKADNDLFFQEGYGMTEATCFTHISRERWKNTKLGSIGCVIPGTKCKVVDIDTGEALPQGKAGELWIKGPQLMKGYYKNETATRDTITPDGWLKTGDVAKYDEDLCFYIVDRIKELIKVKGLQVSPSELEDLLRTHPDIADVAVVGVNHERFGEAPRAYVVKKNDSLTATKVHDFLDKKVAPHKKLAGGVEFIDAIPRAPSGKILRRVLLANYLSGKH</sequence>
<dbReference type="InterPro" id="IPR020845">
    <property type="entry name" value="AMP-binding_CS"/>
</dbReference>
<protein>
    <submittedName>
        <fullName evidence="6">4-coumarate--CoA ligase 2</fullName>
    </submittedName>
</protein>
<reference evidence="6 7" key="1">
    <citation type="submission" date="2015-12" db="EMBL/GenBank/DDBJ databases">
        <title>The genome of Folsomia candida.</title>
        <authorList>
            <person name="Faddeeva A."/>
            <person name="Derks M.F."/>
            <person name="Anvar Y."/>
            <person name="Smit S."/>
            <person name="Van Straalen N."/>
            <person name="Roelofs D."/>
        </authorList>
    </citation>
    <scope>NUCLEOTIDE SEQUENCE [LARGE SCALE GENOMIC DNA]</scope>
    <source>
        <strain evidence="6 7">VU population</strain>
        <tissue evidence="6">Whole body</tissue>
    </source>
</reference>
<dbReference type="InterPro" id="IPR045851">
    <property type="entry name" value="AMP-bd_C_sf"/>
</dbReference>
<keyword evidence="6" id="KW-0436">Ligase</keyword>
<keyword evidence="3" id="KW-0576">Peroxisome</keyword>
<dbReference type="PANTHER" id="PTHR24096:SF422">
    <property type="entry name" value="BCDNA.GH02901"/>
    <property type="match status" value="1"/>
</dbReference>